<accession>A0AAQ3KQ28</accession>
<feature type="region of interest" description="Disordered" evidence="1">
    <location>
        <begin position="67"/>
        <end position="126"/>
    </location>
</feature>
<proteinExistence type="predicted"/>
<organism evidence="2 3">
    <name type="scientific">Canna indica</name>
    <name type="common">Indian-shot</name>
    <dbReference type="NCBI Taxonomy" id="4628"/>
    <lineage>
        <taxon>Eukaryota</taxon>
        <taxon>Viridiplantae</taxon>
        <taxon>Streptophyta</taxon>
        <taxon>Embryophyta</taxon>
        <taxon>Tracheophyta</taxon>
        <taxon>Spermatophyta</taxon>
        <taxon>Magnoliopsida</taxon>
        <taxon>Liliopsida</taxon>
        <taxon>Zingiberales</taxon>
        <taxon>Cannaceae</taxon>
        <taxon>Canna</taxon>
    </lineage>
</organism>
<reference evidence="2 3" key="1">
    <citation type="submission" date="2023-10" db="EMBL/GenBank/DDBJ databases">
        <title>Chromosome-scale genome assembly provides insights into flower coloration mechanisms of Canna indica.</title>
        <authorList>
            <person name="Li C."/>
        </authorList>
    </citation>
    <scope>NUCLEOTIDE SEQUENCE [LARGE SCALE GENOMIC DNA]</scope>
    <source>
        <tissue evidence="2">Flower</tissue>
    </source>
</reference>
<evidence type="ECO:0000313" key="2">
    <source>
        <dbReference type="EMBL" id="WOL11737.1"/>
    </source>
</evidence>
<evidence type="ECO:0000313" key="3">
    <source>
        <dbReference type="Proteomes" id="UP001327560"/>
    </source>
</evidence>
<dbReference type="Proteomes" id="UP001327560">
    <property type="component" value="Chromosome 6"/>
</dbReference>
<feature type="compositionally biased region" description="Polar residues" evidence="1">
    <location>
        <begin position="82"/>
        <end position="116"/>
    </location>
</feature>
<sequence>MGAFLKGPYNERLLVTVGKDEDNHTYPVAWAIVPKETKLKWTWFIRILKNDLGIGDGESVTIMSDMRKDPTISNDAEDDKQLSQSIQRSYVHNDQLQSQGIQRSEVQNDPFQSQSAHRSKEGDTLGVLVDGEEETKLIQKFKQISI</sequence>
<dbReference type="AlphaFoldDB" id="A0AAQ3KQ28"/>
<dbReference type="EMBL" id="CP136895">
    <property type="protein sequence ID" value="WOL11737.1"/>
    <property type="molecule type" value="Genomic_DNA"/>
</dbReference>
<evidence type="ECO:0000256" key="1">
    <source>
        <dbReference type="SAM" id="MobiDB-lite"/>
    </source>
</evidence>
<protein>
    <recommendedName>
        <fullName evidence="4">MULE transposase domain-containing protein</fullName>
    </recommendedName>
</protein>
<dbReference type="PANTHER" id="PTHR31973">
    <property type="entry name" value="POLYPROTEIN, PUTATIVE-RELATED"/>
    <property type="match status" value="1"/>
</dbReference>
<dbReference type="PANTHER" id="PTHR31973:SF197">
    <property type="entry name" value="SWIM-TYPE DOMAIN-CONTAINING PROTEIN"/>
    <property type="match status" value="1"/>
</dbReference>
<name>A0AAQ3KQ28_9LILI</name>
<gene>
    <name evidence="2" type="ORF">Cni_G20501</name>
</gene>
<keyword evidence="3" id="KW-1185">Reference proteome</keyword>
<evidence type="ECO:0008006" key="4">
    <source>
        <dbReference type="Google" id="ProtNLM"/>
    </source>
</evidence>